<dbReference type="PROSITE" id="PS51257">
    <property type="entry name" value="PROKAR_LIPOPROTEIN"/>
    <property type="match status" value="1"/>
</dbReference>
<dbReference type="NCBIfam" id="TIGR03302">
    <property type="entry name" value="OM_YfiO"/>
    <property type="match status" value="1"/>
</dbReference>
<protein>
    <recommendedName>
        <fullName evidence="6">Outer membrane lipoprotein BamD-like domain-containing protein</fullName>
    </recommendedName>
</protein>
<dbReference type="InterPro" id="IPR039565">
    <property type="entry name" value="BamD-like"/>
</dbReference>
<dbReference type="EMBL" id="UINC01089793">
    <property type="protein sequence ID" value="SVC41167.1"/>
    <property type="molecule type" value="Genomic_DNA"/>
</dbReference>
<proteinExistence type="inferred from homology"/>
<evidence type="ECO:0000256" key="5">
    <source>
        <dbReference type="ARBA" id="ARBA00023288"/>
    </source>
</evidence>
<evidence type="ECO:0000256" key="1">
    <source>
        <dbReference type="ARBA" id="ARBA00022729"/>
    </source>
</evidence>
<sequence>MRHSRILTVTILYICLVITGCSKDEVEDDLEATEQAAYNSAQSSLRAGNYQGAIQKLQLLESRFPFGRYAEQAQLEIIFAYFKSAQPEAARAAADRFVRLHPMHPNLDYAYYLKGMISFEQDKNFLSSFIPMDPSKRDPGAARQSFDDFSQLIRRFPNSEYAPDAQQRMKYLRNLLGAAEVNVARYYIKRGAYVAAANRGRWVFENYQGAPSVPDALAVMVEAYKLLDMDDQADQALTVLNSNYPNHDSLDENGNFRKTKSIKEAERGWLNIITFGLIG</sequence>
<reference evidence="7" key="1">
    <citation type="submission" date="2018-05" db="EMBL/GenBank/DDBJ databases">
        <authorList>
            <person name="Lanie J.A."/>
            <person name="Ng W.-L."/>
            <person name="Kazmierczak K.M."/>
            <person name="Andrzejewski T.M."/>
            <person name="Davidsen T.M."/>
            <person name="Wayne K.J."/>
            <person name="Tettelin H."/>
            <person name="Glass J.I."/>
            <person name="Rusch D."/>
            <person name="Podicherti R."/>
            <person name="Tsui H.-C.T."/>
            <person name="Winkler M.E."/>
        </authorList>
    </citation>
    <scope>NUCLEOTIDE SEQUENCE</scope>
</reference>
<dbReference type="PANTHER" id="PTHR37423:SF1">
    <property type="entry name" value="OUTER MEMBRANE PROTEIN ASSEMBLY FACTOR BAMD"/>
    <property type="match status" value="1"/>
</dbReference>
<gene>
    <name evidence="7" type="ORF">METZ01_LOCUS294021</name>
</gene>
<keyword evidence="3" id="KW-0564">Palmitate</keyword>
<name>A0A382M0G8_9ZZZZ</name>
<evidence type="ECO:0000256" key="2">
    <source>
        <dbReference type="ARBA" id="ARBA00023136"/>
    </source>
</evidence>
<keyword evidence="4" id="KW-0998">Cell outer membrane</keyword>
<organism evidence="7">
    <name type="scientific">marine metagenome</name>
    <dbReference type="NCBI Taxonomy" id="408172"/>
    <lineage>
        <taxon>unclassified sequences</taxon>
        <taxon>metagenomes</taxon>
        <taxon>ecological metagenomes</taxon>
    </lineage>
</organism>
<keyword evidence="1" id="KW-0732">Signal</keyword>
<keyword evidence="5" id="KW-0449">Lipoprotein</keyword>
<dbReference type="CDD" id="cd15830">
    <property type="entry name" value="BamD"/>
    <property type="match status" value="1"/>
</dbReference>
<dbReference type="FunFam" id="1.25.40.10:FF:000419">
    <property type="entry name" value="Outer membrane protein assembly factor BamD"/>
    <property type="match status" value="1"/>
</dbReference>
<accession>A0A382M0G8</accession>
<evidence type="ECO:0000256" key="4">
    <source>
        <dbReference type="ARBA" id="ARBA00023237"/>
    </source>
</evidence>
<dbReference type="InterPro" id="IPR011990">
    <property type="entry name" value="TPR-like_helical_dom_sf"/>
</dbReference>
<evidence type="ECO:0000259" key="6">
    <source>
        <dbReference type="Pfam" id="PF13525"/>
    </source>
</evidence>
<evidence type="ECO:0000313" key="7">
    <source>
        <dbReference type="EMBL" id="SVC41167.1"/>
    </source>
</evidence>
<dbReference type="PANTHER" id="PTHR37423">
    <property type="entry name" value="SOLUBLE LYTIC MUREIN TRANSGLYCOSYLASE-RELATED"/>
    <property type="match status" value="1"/>
</dbReference>
<dbReference type="SUPFAM" id="SSF48452">
    <property type="entry name" value="TPR-like"/>
    <property type="match status" value="1"/>
</dbReference>
<dbReference type="InterPro" id="IPR017689">
    <property type="entry name" value="BamD"/>
</dbReference>
<keyword evidence="2" id="KW-0472">Membrane</keyword>
<dbReference type="GO" id="GO:0051205">
    <property type="term" value="P:protein insertion into membrane"/>
    <property type="evidence" value="ECO:0007669"/>
    <property type="project" value="TreeGrafter"/>
</dbReference>
<dbReference type="AlphaFoldDB" id="A0A382M0G8"/>
<feature type="domain" description="Outer membrane lipoprotein BamD-like" evidence="6">
    <location>
        <begin position="32"/>
        <end position="236"/>
    </location>
</feature>
<evidence type="ECO:0000256" key="3">
    <source>
        <dbReference type="ARBA" id="ARBA00023139"/>
    </source>
</evidence>
<dbReference type="Gene3D" id="1.25.40.10">
    <property type="entry name" value="Tetratricopeptide repeat domain"/>
    <property type="match status" value="1"/>
</dbReference>
<dbReference type="HAMAP" id="MF_00922">
    <property type="entry name" value="OM_assembly_BamD"/>
    <property type="match status" value="1"/>
</dbReference>
<dbReference type="Pfam" id="PF13525">
    <property type="entry name" value="YfiO"/>
    <property type="match status" value="1"/>
</dbReference>
<dbReference type="GO" id="GO:1990063">
    <property type="term" value="C:Bam protein complex"/>
    <property type="evidence" value="ECO:0007669"/>
    <property type="project" value="TreeGrafter"/>
</dbReference>